<protein>
    <recommendedName>
        <fullName evidence="1">F-box domain-containing protein</fullName>
    </recommendedName>
</protein>
<gene>
    <name evidence="2" type="ORF">AAF712_006639</name>
</gene>
<organism evidence="2 3">
    <name type="scientific">Marasmius tenuissimus</name>
    <dbReference type="NCBI Taxonomy" id="585030"/>
    <lineage>
        <taxon>Eukaryota</taxon>
        <taxon>Fungi</taxon>
        <taxon>Dikarya</taxon>
        <taxon>Basidiomycota</taxon>
        <taxon>Agaricomycotina</taxon>
        <taxon>Agaricomycetes</taxon>
        <taxon>Agaricomycetidae</taxon>
        <taxon>Agaricales</taxon>
        <taxon>Marasmiineae</taxon>
        <taxon>Marasmiaceae</taxon>
        <taxon>Marasmius</taxon>
    </lineage>
</organism>
<dbReference type="SUPFAM" id="SSF52047">
    <property type="entry name" value="RNI-like"/>
    <property type="match status" value="1"/>
</dbReference>
<keyword evidence="3" id="KW-1185">Reference proteome</keyword>
<sequence>MDSKKSETEHMAAYLKLPSELLIKIFTIHVENLLPPPPESPDQPPLPYHEIEPSEWLWFTHVCRYWRDVALGTPTLWSTPDFRFPTIAIELLKRAQSAPLTLNLAISISGICKSRPNTVSEKLGVRVLKEHLPRTVSLELTAPTEPALERLLGAATGSAPLLHRLNLRIRVDYQTESLSIPSKFLGGKAPQLREISLDGCCFSPNSPFLRNLTVLDVTANSDFLGDLPFSRFVDILRNCPDLEVLGVSGWLAKSQKSKKEIVPVDLPRLRRLTVVTTMSVCLQVITTLRLPISARIHLGCLLEPQFTKHALYEAMSRILISSLGSPTGGKPVKEISCLQLELISEVQNISCTAWDNTPRGQQPKPVFDLDLFIPEFMDFPSDQEYSRTILEATPLSNLRALQVEELVLSKDIVTEFLCPLPNLRLLDLAGESTAAAFVTVLGDTLKGKNGTQDPEKMVFPALKVLNLTETLFGPHRRGSETKASLLASLAHRQERGAGIESLRLTNCVGVLQSDVDKLQKIVSEVTM</sequence>
<dbReference type="Gene3D" id="1.20.1280.50">
    <property type="match status" value="1"/>
</dbReference>
<evidence type="ECO:0000259" key="1">
    <source>
        <dbReference type="Pfam" id="PF12937"/>
    </source>
</evidence>
<name>A0ABR2ZYN5_9AGAR</name>
<comment type="caution">
    <text evidence="2">The sequence shown here is derived from an EMBL/GenBank/DDBJ whole genome shotgun (WGS) entry which is preliminary data.</text>
</comment>
<dbReference type="InterPro" id="IPR032675">
    <property type="entry name" value="LRR_dom_sf"/>
</dbReference>
<dbReference type="Gene3D" id="3.80.10.10">
    <property type="entry name" value="Ribonuclease Inhibitor"/>
    <property type="match status" value="1"/>
</dbReference>
<reference evidence="2 3" key="1">
    <citation type="submission" date="2024-05" db="EMBL/GenBank/DDBJ databases">
        <title>A draft genome resource for the thread blight pathogen Marasmius tenuissimus strain MS-2.</title>
        <authorList>
            <person name="Yulfo-Soto G.E."/>
            <person name="Baruah I.K."/>
            <person name="Amoako-Attah I."/>
            <person name="Bukari Y."/>
            <person name="Meinhardt L.W."/>
            <person name="Bailey B.A."/>
            <person name="Cohen S.P."/>
        </authorList>
    </citation>
    <scope>NUCLEOTIDE SEQUENCE [LARGE SCALE GENOMIC DNA]</scope>
    <source>
        <strain evidence="2 3">MS-2</strain>
    </source>
</reference>
<dbReference type="InterPro" id="IPR001810">
    <property type="entry name" value="F-box_dom"/>
</dbReference>
<evidence type="ECO:0000313" key="3">
    <source>
        <dbReference type="Proteomes" id="UP001437256"/>
    </source>
</evidence>
<evidence type="ECO:0000313" key="2">
    <source>
        <dbReference type="EMBL" id="KAL0066380.1"/>
    </source>
</evidence>
<dbReference type="EMBL" id="JBBXMP010000036">
    <property type="protein sequence ID" value="KAL0066380.1"/>
    <property type="molecule type" value="Genomic_DNA"/>
</dbReference>
<proteinExistence type="predicted"/>
<dbReference type="Proteomes" id="UP001437256">
    <property type="component" value="Unassembled WGS sequence"/>
</dbReference>
<dbReference type="Pfam" id="PF12937">
    <property type="entry name" value="F-box-like"/>
    <property type="match status" value="1"/>
</dbReference>
<accession>A0ABR2ZYN5</accession>
<feature type="domain" description="F-box" evidence="1">
    <location>
        <begin position="16"/>
        <end position="83"/>
    </location>
</feature>